<dbReference type="AlphaFoldDB" id="A0A6G1JF38"/>
<name>A0A6G1JF38_9PLEO</name>
<protein>
    <submittedName>
        <fullName evidence="2">Uncharacterized protein</fullName>
    </submittedName>
</protein>
<evidence type="ECO:0000313" key="2">
    <source>
        <dbReference type="EMBL" id="KAF2688753.1"/>
    </source>
</evidence>
<keyword evidence="3" id="KW-1185">Reference proteome</keyword>
<evidence type="ECO:0000313" key="3">
    <source>
        <dbReference type="Proteomes" id="UP000799291"/>
    </source>
</evidence>
<dbReference type="EMBL" id="MU005573">
    <property type="protein sequence ID" value="KAF2688753.1"/>
    <property type="molecule type" value="Genomic_DNA"/>
</dbReference>
<feature type="compositionally biased region" description="Basic and acidic residues" evidence="1">
    <location>
        <begin position="119"/>
        <end position="128"/>
    </location>
</feature>
<accession>A0A6G1JF38</accession>
<organism evidence="2 3">
    <name type="scientific">Lentithecium fluviatile CBS 122367</name>
    <dbReference type="NCBI Taxonomy" id="1168545"/>
    <lineage>
        <taxon>Eukaryota</taxon>
        <taxon>Fungi</taxon>
        <taxon>Dikarya</taxon>
        <taxon>Ascomycota</taxon>
        <taxon>Pezizomycotina</taxon>
        <taxon>Dothideomycetes</taxon>
        <taxon>Pleosporomycetidae</taxon>
        <taxon>Pleosporales</taxon>
        <taxon>Massarineae</taxon>
        <taxon>Lentitheciaceae</taxon>
        <taxon>Lentithecium</taxon>
    </lineage>
</organism>
<dbReference type="Proteomes" id="UP000799291">
    <property type="component" value="Unassembled WGS sequence"/>
</dbReference>
<proteinExistence type="predicted"/>
<feature type="region of interest" description="Disordered" evidence="1">
    <location>
        <begin position="113"/>
        <end position="138"/>
    </location>
</feature>
<gene>
    <name evidence="2" type="ORF">K458DRAFT_152221</name>
</gene>
<evidence type="ECO:0000256" key="1">
    <source>
        <dbReference type="SAM" id="MobiDB-lite"/>
    </source>
</evidence>
<sequence length="187" mass="20596">MLCLHRQAKSAALSATACIERCSGNVSRGRAHRSGQPGHAASASPALPFAAHGTTAHNIGASSLDSGPSTIHFNSSTTIQQSRRLHLHSTYGFGPDFELIMLRKCTIRPRASPIIPDQSSHHRPDETSPRPAAFTNNSPRAKMCQDALNSEKNTYIRILLFNNHALITHRAFFVRRISILQRIRCPR</sequence>
<reference evidence="2" key="1">
    <citation type="journal article" date="2020" name="Stud. Mycol.">
        <title>101 Dothideomycetes genomes: a test case for predicting lifestyles and emergence of pathogens.</title>
        <authorList>
            <person name="Haridas S."/>
            <person name="Albert R."/>
            <person name="Binder M."/>
            <person name="Bloem J."/>
            <person name="Labutti K."/>
            <person name="Salamov A."/>
            <person name="Andreopoulos B."/>
            <person name="Baker S."/>
            <person name="Barry K."/>
            <person name="Bills G."/>
            <person name="Bluhm B."/>
            <person name="Cannon C."/>
            <person name="Castanera R."/>
            <person name="Culley D."/>
            <person name="Daum C."/>
            <person name="Ezra D."/>
            <person name="Gonzalez J."/>
            <person name="Henrissat B."/>
            <person name="Kuo A."/>
            <person name="Liang C."/>
            <person name="Lipzen A."/>
            <person name="Lutzoni F."/>
            <person name="Magnuson J."/>
            <person name="Mondo S."/>
            <person name="Nolan M."/>
            <person name="Ohm R."/>
            <person name="Pangilinan J."/>
            <person name="Park H.-J."/>
            <person name="Ramirez L."/>
            <person name="Alfaro M."/>
            <person name="Sun H."/>
            <person name="Tritt A."/>
            <person name="Yoshinaga Y."/>
            <person name="Zwiers L.-H."/>
            <person name="Turgeon B."/>
            <person name="Goodwin S."/>
            <person name="Spatafora J."/>
            <person name="Crous P."/>
            <person name="Grigoriev I."/>
        </authorList>
    </citation>
    <scope>NUCLEOTIDE SEQUENCE</scope>
    <source>
        <strain evidence="2">CBS 122367</strain>
    </source>
</reference>